<sequence>MNQNKSLNNINIYLNQTEIHFYLNDEDYETLQLLVTIISTVSIVGTLLGNTLLIYVLLKNKALDRRKKFFSHQTLIFHMCVSDLCYVFFSLLPTLLISLFFVDYNLPEFLCKFQKYLSLIPMYASSFLLVATSLDRYYAICEPIKRLHYNFYKSPKFFAYASWIGALLCSMPNFFLWGRTKTSICDVIPENIWIVKGNTLFFIIFAWLLPCIIAAVLYYFVYRAAYKVNRLLFSSPENTNYKRNLLIDKNSFFIKISSLTRSSVNNIFSKKKNNHIKIPQKKLDGINRLQDDAFDKKKKQTIRLTMTIVIVSFFMYAPFSICNFLDFLNVKLGDGKIATYILFLGNLNSCTNPIIYFYFNFKYLTRVIQEIGKCLSIKNSLYSKATPSIITKTSNFKTFKDNNSDETKINC</sequence>
<feature type="domain" description="G-protein coupled receptors family 1 profile" evidence="7">
    <location>
        <begin position="49"/>
        <end position="356"/>
    </location>
</feature>
<evidence type="ECO:0000259" key="7">
    <source>
        <dbReference type="PROSITE" id="PS50262"/>
    </source>
</evidence>
<keyword evidence="5" id="KW-0807">Transducer</keyword>
<dbReference type="PROSITE" id="PS00237">
    <property type="entry name" value="G_PROTEIN_RECEP_F1_1"/>
    <property type="match status" value="1"/>
</dbReference>
<evidence type="ECO:0000256" key="6">
    <source>
        <dbReference type="SAM" id="Phobius"/>
    </source>
</evidence>
<keyword evidence="5" id="KW-0297">G-protein coupled receptor</keyword>
<dbReference type="InterPro" id="IPR017452">
    <property type="entry name" value="GPCR_Rhodpsn_7TM"/>
</dbReference>
<dbReference type="Pfam" id="PF00001">
    <property type="entry name" value="7tm_1"/>
    <property type="match status" value="1"/>
</dbReference>
<feature type="transmembrane region" description="Helical" evidence="6">
    <location>
        <begin position="337"/>
        <end position="359"/>
    </location>
</feature>
<keyword evidence="3 6" id="KW-1133">Transmembrane helix</keyword>
<keyword evidence="5 8" id="KW-0675">Receptor</keyword>
<dbReference type="PANTHER" id="PTHR24224:SF6">
    <property type="entry name" value="CARDIOACCELERATORY PEPTIDE RECEPTOR-RELATED"/>
    <property type="match status" value="1"/>
</dbReference>
<evidence type="ECO:0000256" key="4">
    <source>
        <dbReference type="ARBA" id="ARBA00023136"/>
    </source>
</evidence>
<accession>A0A090LCP6</accession>
<feature type="transmembrane region" description="Helical" evidence="6">
    <location>
        <begin position="198"/>
        <end position="221"/>
    </location>
</feature>
<evidence type="ECO:0000313" key="9">
    <source>
        <dbReference type="Proteomes" id="UP000035682"/>
    </source>
</evidence>
<dbReference type="SUPFAM" id="SSF81321">
    <property type="entry name" value="Family A G protein-coupled receptor-like"/>
    <property type="match status" value="1"/>
</dbReference>
<keyword evidence="2 5" id="KW-0812">Transmembrane</keyword>
<dbReference type="WBParaSite" id="SRAE_1000351300.1">
    <property type="protein sequence ID" value="SRAE_1000351300.1"/>
    <property type="gene ID" value="WBGene00260130"/>
</dbReference>
<dbReference type="InterPro" id="IPR052665">
    <property type="entry name" value="Neuropeptide-GPCR"/>
</dbReference>
<dbReference type="GO" id="GO:0016020">
    <property type="term" value="C:membrane"/>
    <property type="evidence" value="ECO:0007669"/>
    <property type="project" value="UniProtKB-SubCell"/>
</dbReference>
<dbReference type="RefSeq" id="XP_024504461.1">
    <property type="nucleotide sequence ID" value="XM_024650712.1"/>
</dbReference>
<dbReference type="Gene3D" id="1.20.1070.10">
    <property type="entry name" value="Rhodopsin 7-helix transmembrane proteins"/>
    <property type="match status" value="1"/>
</dbReference>
<evidence type="ECO:0000256" key="5">
    <source>
        <dbReference type="RuleBase" id="RU000688"/>
    </source>
</evidence>
<gene>
    <name evidence="8 10 11" type="ORF">SRAE_1000351300</name>
</gene>
<reference evidence="8 9" key="1">
    <citation type="submission" date="2014-09" db="EMBL/GenBank/DDBJ databases">
        <authorList>
            <person name="Martin A.A."/>
        </authorList>
    </citation>
    <scope>NUCLEOTIDE SEQUENCE</scope>
    <source>
        <strain evidence="9">ED321</strain>
        <strain evidence="8">ED321 Heterogonic</strain>
    </source>
</reference>
<evidence type="ECO:0000256" key="3">
    <source>
        <dbReference type="ARBA" id="ARBA00022989"/>
    </source>
</evidence>
<evidence type="ECO:0000256" key="2">
    <source>
        <dbReference type="ARBA" id="ARBA00022692"/>
    </source>
</evidence>
<dbReference type="Proteomes" id="UP000035682">
    <property type="component" value="Unplaced"/>
</dbReference>
<dbReference type="AlphaFoldDB" id="A0A090LCP6"/>
<evidence type="ECO:0000256" key="1">
    <source>
        <dbReference type="ARBA" id="ARBA00004370"/>
    </source>
</evidence>
<dbReference type="GO" id="GO:0004930">
    <property type="term" value="F:G protein-coupled receptor activity"/>
    <property type="evidence" value="ECO:0007669"/>
    <property type="project" value="UniProtKB-KW"/>
</dbReference>
<dbReference type="STRING" id="34506.A0A090LCP6"/>
<dbReference type="OMA" id="MQDSTHQ"/>
<feature type="transmembrane region" description="Helical" evidence="6">
    <location>
        <begin position="116"/>
        <end position="137"/>
    </location>
</feature>
<protein>
    <submittedName>
        <fullName evidence="8">G protein-coupled receptor, rhodopsin-like family and GPCR, rhodopsin-like, 7TM domain-containing protein</fullName>
    </submittedName>
</protein>
<dbReference type="GeneID" id="36377625"/>
<dbReference type="EMBL" id="LN609528">
    <property type="protein sequence ID" value="CEF65260.1"/>
    <property type="molecule type" value="Genomic_DNA"/>
</dbReference>
<dbReference type="WormBase" id="SRAE_1000351300">
    <property type="protein sequence ID" value="SRP04596"/>
    <property type="gene ID" value="WBGene00260130"/>
</dbReference>
<dbReference type="PROSITE" id="PS50262">
    <property type="entry name" value="G_PROTEIN_RECEP_F1_2"/>
    <property type="match status" value="1"/>
</dbReference>
<organism evidence="8">
    <name type="scientific">Strongyloides ratti</name>
    <name type="common">Parasitic roundworm</name>
    <dbReference type="NCBI Taxonomy" id="34506"/>
    <lineage>
        <taxon>Eukaryota</taxon>
        <taxon>Metazoa</taxon>
        <taxon>Ecdysozoa</taxon>
        <taxon>Nematoda</taxon>
        <taxon>Chromadorea</taxon>
        <taxon>Rhabditida</taxon>
        <taxon>Tylenchina</taxon>
        <taxon>Panagrolaimomorpha</taxon>
        <taxon>Strongyloidoidea</taxon>
        <taxon>Strongyloididae</taxon>
        <taxon>Strongyloides</taxon>
    </lineage>
</organism>
<dbReference type="CTD" id="36377625"/>
<feature type="transmembrane region" description="Helical" evidence="6">
    <location>
        <begin position="304"/>
        <end position="325"/>
    </location>
</feature>
<evidence type="ECO:0000313" key="8">
    <source>
        <dbReference type="EMBL" id="CEF65260.1"/>
    </source>
</evidence>
<feature type="transmembrane region" description="Helical" evidence="6">
    <location>
        <begin position="79"/>
        <end position="101"/>
    </location>
</feature>
<reference evidence="10" key="2">
    <citation type="submission" date="2020-12" db="UniProtKB">
        <authorList>
            <consortium name="WormBaseParasite"/>
        </authorList>
    </citation>
    <scope>IDENTIFICATION</scope>
</reference>
<dbReference type="PANTHER" id="PTHR24224">
    <property type="entry name" value="CARDIOACCELERATORY PEPTIDE RECEPTOR-RELATED"/>
    <property type="match status" value="1"/>
</dbReference>
<comment type="similarity">
    <text evidence="5">Belongs to the G-protein coupled receptor 1 family.</text>
</comment>
<dbReference type="OrthoDB" id="5987909at2759"/>
<dbReference type="PRINTS" id="PR00237">
    <property type="entry name" value="GPCRRHODOPSN"/>
</dbReference>
<evidence type="ECO:0000313" key="10">
    <source>
        <dbReference type="WBParaSite" id="SRAE_1000351300.1"/>
    </source>
</evidence>
<keyword evidence="4 6" id="KW-0472">Membrane</keyword>
<comment type="subcellular location">
    <subcellularLocation>
        <location evidence="1">Membrane</location>
    </subcellularLocation>
</comment>
<feature type="transmembrane region" description="Helical" evidence="6">
    <location>
        <begin position="33"/>
        <end position="58"/>
    </location>
</feature>
<dbReference type="InterPro" id="IPR000276">
    <property type="entry name" value="GPCR_Rhodpsn"/>
</dbReference>
<evidence type="ECO:0000313" key="11">
    <source>
        <dbReference type="WormBase" id="SRAE_1000351300"/>
    </source>
</evidence>
<proteinExistence type="inferred from homology"/>
<keyword evidence="9" id="KW-1185">Reference proteome</keyword>
<feature type="transmembrane region" description="Helical" evidence="6">
    <location>
        <begin position="157"/>
        <end position="178"/>
    </location>
</feature>
<name>A0A090LCP6_STRRB</name>